<reference evidence="2" key="1">
    <citation type="submission" date="2018-04" db="EMBL/GenBank/DDBJ databases">
        <authorList>
            <person name="Lucker S."/>
            <person name="Sakoula D."/>
        </authorList>
    </citation>
    <scope>NUCLEOTIDE SEQUENCE [LARGE SCALE GENOMIC DNA]</scope>
</reference>
<protein>
    <submittedName>
        <fullName evidence="1">Uncharacterized protein</fullName>
    </submittedName>
</protein>
<sequence>MSAVLNHGLPWRTLLERSLDGLSPAEEASTSYVPLIPAWNSTNYGETAERCVIHPAECAAEGGKKRQEKRLEEDA</sequence>
<dbReference type="InParanoid" id="A0A330LE02"/>
<proteinExistence type="predicted"/>
<dbReference type="Proteomes" id="UP000248168">
    <property type="component" value="Unassembled WGS sequence"/>
</dbReference>
<evidence type="ECO:0000313" key="2">
    <source>
        <dbReference type="Proteomes" id="UP000248168"/>
    </source>
</evidence>
<evidence type="ECO:0000313" key="1">
    <source>
        <dbReference type="EMBL" id="SPP65170.1"/>
    </source>
</evidence>
<gene>
    <name evidence="1" type="ORF">NITLEN_30084</name>
</gene>
<dbReference type="AlphaFoldDB" id="A0A330LE02"/>
<dbReference type="EMBL" id="OUNR01000016">
    <property type="protein sequence ID" value="SPP65170.1"/>
    <property type="molecule type" value="Genomic_DNA"/>
</dbReference>
<accession>A0A330LE02</accession>
<keyword evidence="2" id="KW-1185">Reference proteome</keyword>
<name>A0A330LE02_9BACT</name>
<organism evidence="1 2">
    <name type="scientific">Nitrospira lenta</name>
    <dbReference type="NCBI Taxonomy" id="1436998"/>
    <lineage>
        <taxon>Bacteria</taxon>
        <taxon>Pseudomonadati</taxon>
        <taxon>Nitrospirota</taxon>
        <taxon>Nitrospiria</taxon>
        <taxon>Nitrospirales</taxon>
        <taxon>Nitrospiraceae</taxon>
        <taxon>Nitrospira</taxon>
    </lineage>
</organism>